<dbReference type="GO" id="GO:0006310">
    <property type="term" value="P:DNA recombination"/>
    <property type="evidence" value="ECO:0007669"/>
    <property type="project" value="UniProtKB-KW"/>
</dbReference>
<organism evidence="4">
    <name type="scientific">bioreactor metagenome</name>
    <dbReference type="NCBI Taxonomy" id="1076179"/>
    <lineage>
        <taxon>unclassified sequences</taxon>
        <taxon>metagenomes</taxon>
        <taxon>ecological metagenomes</taxon>
    </lineage>
</organism>
<evidence type="ECO:0000313" key="4">
    <source>
        <dbReference type="EMBL" id="MPL93125.1"/>
    </source>
</evidence>
<reference evidence="4" key="1">
    <citation type="submission" date="2019-08" db="EMBL/GenBank/DDBJ databases">
        <authorList>
            <person name="Kucharzyk K."/>
            <person name="Murdoch R.W."/>
            <person name="Higgins S."/>
            <person name="Loffler F."/>
        </authorList>
    </citation>
    <scope>NUCLEOTIDE SEQUENCE</scope>
</reference>
<evidence type="ECO:0000256" key="2">
    <source>
        <dbReference type="ARBA" id="ARBA00023172"/>
    </source>
</evidence>
<proteinExistence type="predicted"/>
<evidence type="ECO:0008006" key="5">
    <source>
        <dbReference type="Google" id="ProtNLM"/>
    </source>
</evidence>
<dbReference type="EMBL" id="VSSQ01000381">
    <property type="protein sequence ID" value="MPL93125.1"/>
    <property type="molecule type" value="Genomic_DNA"/>
</dbReference>
<keyword evidence="2" id="KW-0233">DNA recombination</keyword>
<dbReference type="Pfam" id="PF02646">
    <property type="entry name" value="RmuC"/>
    <property type="match status" value="1"/>
</dbReference>
<dbReference type="InterPro" id="IPR003798">
    <property type="entry name" value="DNA_recombination_RmuC"/>
</dbReference>
<name>A0A644VP55_9ZZZZ</name>
<dbReference type="PANTHER" id="PTHR30563">
    <property type="entry name" value="DNA RECOMBINATION PROTEIN RMUC"/>
    <property type="match status" value="1"/>
</dbReference>
<protein>
    <recommendedName>
        <fullName evidence="5">DNA recombination protein RmuC</fullName>
    </recommendedName>
</protein>
<keyword evidence="1 3" id="KW-0175">Coiled coil</keyword>
<feature type="coiled-coil region" evidence="3">
    <location>
        <begin position="162"/>
        <end position="189"/>
    </location>
</feature>
<evidence type="ECO:0000256" key="1">
    <source>
        <dbReference type="ARBA" id="ARBA00023054"/>
    </source>
</evidence>
<dbReference type="PANTHER" id="PTHR30563:SF0">
    <property type="entry name" value="DNA RECOMBINATION PROTEIN RMUC"/>
    <property type="match status" value="1"/>
</dbReference>
<accession>A0A644VP55</accession>
<feature type="coiled-coil region" evidence="3">
    <location>
        <begin position="275"/>
        <end position="302"/>
    </location>
</feature>
<sequence length="325" mass="36402">MNNIILGAVLIALLILIYLLLRLTDSIQARVGENARTQEERLDRLNTTIDHKLSASFNSVSARLEEVHKGLGSMQSLAGGVGDLKRILTNVKNRGIWGEMQLGNLLKEMLAPNQYEENVAIKPRGSERVEFALKLPGKVEGKPVWLPIDAKFPQEDFQRLIEAREEANLEAATAALRQLESRFKSEAKDIRDKYICPPNSTDFAVMYLPVEGLFAEAVSIPGLLDELQRKYRVTVAGPTTLAALLNSLQMGFKTLAIERQTGEVWKMVATLKNDFATFADNLEKTQKKLQEAQNQLDNTADRTRIITKRLNKASELNIEDSEDKV</sequence>
<dbReference type="AlphaFoldDB" id="A0A644VP55"/>
<evidence type="ECO:0000256" key="3">
    <source>
        <dbReference type="SAM" id="Coils"/>
    </source>
</evidence>
<comment type="caution">
    <text evidence="4">The sequence shown here is derived from an EMBL/GenBank/DDBJ whole genome shotgun (WGS) entry which is preliminary data.</text>
</comment>
<gene>
    <name evidence="4" type="ORF">SDC9_39251</name>
</gene>